<dbReference type="Gene3D" id="1.10.1060.10">
    <property type="entry name" value="Alpha-helical ferredoxin"/>
    <property type="match status" value="1"/>
</dbReference>
<dbReference type="InterPro" id="IPR004489">
    <property type="entry name" value="Succ_DH/fum_Rdtase_Fe-S"/>
</dbReference>
<dbReference type="SUPFAM" id="SSF46548">
    <property type="entry name" value="alpha-helical ferredoxin"/>
    <property type="match status" value="1"/>
</dbReference>
<dbReference type="PROSITE" id="PS51085">
    <property type="entry name" value="2FE2S_FER_2"/>
    <property type="match status" value="1"/>
</dbReference>
<evidence type="ECO:0000256" key="4">
    <source>
        <dbReference type="ARBA" id="ARBA00012792"/>
    </source>
</evidence>
<comment type="subunit">
    <text evidence="3">Part of an enzyme complex containing four subunits: a flavoprotein, an iron-sulfur, cytochrome b-556, and a hydrophobic anchor protein.</text>
</comment>
<comment type="cofactor">
    <cofactor evidence="17">
        <name>[3Fe-4S] cluster</name>
        <dbReference type="ChEBI" id="CHEBI:21137"/>
    </cofactor>
    <text evidence="17">Binds 1 [3Fe-4S] cluster.</text>
</comment>
<evidence type="ECO:0000256" key="15">
    <source>
        <dbReference type="ARBA" id="ARBA00023291"/>
    </source>
</evidence>
<dbReference type="InterPro" id="IPR025192">
    <property type="entry name" value="Succ_DH/fum_Rdtase_N"/>
</dbReference>
<proteinExistence type="inferred from homology"/>
<dbReference type="EC" id="1.3.5.1" evidence="4 17"/>
<gene>
    <name evidence="21" type="ORF">KUL25_19100</name>
</gene>
<evidence type="ECO:0000256" key="14">
    <source>
        <dbReference type="ARBA" id="ARBA00023014"/>
    </source>
</evidence>
<evidence type="ECO:0000256" key="17">
    <source>
        <dbReference type="RuleBase" id="RU361237"/>
    </source>
</evidence>
<protein>
    <recommendedName>
        <fullName evidence="5 17">Succinate dehydrogenase iron-sulfur subunit</fullName>
        <ecNumber evidence="4 17">1.3.5.1</ecNumber>
    </recommendedName>
</protein>
<dbReference type="GO" id="GO:0051539">
    <property type="term" value="F:4 iron, 4 sulfur cluster binding"/>
    <property type="evidence" value="ECO:0007669"/>
    <property type="project" value="UniProtKB-KW"/>
</dbReference>
<dbReference type="RefSeq" id="WP_068352979.1">
    <property type="nucleotide sequence ID" value="NZ_JAIMBW010000001.1"/>
</dbReference>
<dbReference type="PANTHER" id="PTHR11921:SF29">
    <property type="entry name" value="SUCCINATE DEHYDROGENASE [UBIQUINONE] IRON-SULFUR SUBUNIT, MITOCHONDRIAL"/>
    <property type="match status" value="1"/>
</dbReference>
<dbReference type="GO" id="GO:0006099">
    <property type="term" value="P:tricarboxylic acid cycle"/>
    <property type="evidence" value="ECO:0007669"/>
    <property type="project" value="UniProtKB-KW"/>
</dbReference>
<dbReference type="GO" id="GO:0051538">
    <property type="term" value="F:3 iron, 4 sulfur cluster binding"/>
    <property type="evidence" value="ECO:0007669"/>
    <property type="project" value="UniProtKB-KW"/>
</dbReference>
<evidence type="ECO:0000256" key="8">
    <source>
        <dbReference type="ARBA" id="ARBA00022532"/>
    </source>
</evidence>
<dbReference type="NCBIfam" id="NF004616">
    <property type="entry name" value="PRK05950.1"/>
    <property type="match status" value="1"/>
</dbReference>
<dbReference type="InterPro" id="IPR036010">
    <property type="entry name" value="2Fe-2S_ferredoxin-like_sf"/>
</dbReference>
<evidence type="ECO:0000313" key="21">
    <source>
        <dbReference type="EMBL" id="QXL87493.1"/>
    </source>
</evidence>
<name>A0A975TUA4_9RHOB</name>
<comment type="catalytic activity">
    <reaction evidence="16 17">
        <text>a quinone + succinate = fumarate + a quinol</text>
        <dbReference type="Rhea" id="RHEA:40523"/>
        <dbReference type="ChEBI" id="CHEBI:24646"/>
        <dbReference type="ChEBI" id="CHEBI:29806"/>
        <dbReference type="ChEBI" id="CHEBI:30031"/>
        <dbReference type="ChEBI" id="CHEBI:132124"/>
        <dbReference type="EC" id="1.3.5.1"/>
    </reaction>
</comment>
<dbReference type="InterPro" id="IPR006058">
    <property type="entry name" value="2Fe2S_fd_BS"/>
</dbReference>
<evidence type="ECO:0000256" key="10">
    <source>
        <dbReference type="ARBA" id="ARBA00022723"/>
    </source>
</evidence>
<dbReference type="GO" id="GO:0022904">
    <property type="term" value="P:respiratory electron transport chain"/>
    <property type="evidence" value="ECO:0007669"/>
    <property type="project" value="TreeGrafter"/>
</dbReference>
<keyword evidence="10 17" id="KW-0479">Metal-binding</keyword>
<evidence type="ECO:0000313" key="22">
    <source>
        <dbReference type="Proteomes" id="UP000693972"/>
    </source>
</evidence>
<feature type="domain" description="2Fe-2S ferredoxin-type" evidence="19">
    <location>
        <begin position="30"/>
        <end position="124"/>
    </location>
</feature>
<keyword evidence="8" id="KW-0816">Tricarboxylic acid cycle</keyword>
<evidence type="ECO:0000256" key="18">
    <source>
        <dbReference type="SAM" id="MobiDB-lite"/>
    </source>
</evidence>
<evidence type="ECO:0000259" key="20">
    <source>
        <dbReference type="PROSITE" id="PS51379"/>
    </source>
</evidence>
<feature type="domain" description="4Fe-4S ferredoxin-type" evidence="20">
    <location>
        <begin position="165"/>
        <end position="195"/>
    </location>
</feature>
<keyword evidence="11" id="KW-0249">Electron transport</keyword>
<dbReference type="FunFam" id="1.10.1060.10:FF:000001">
    <property type="entry name" value="Succinate dehydrogenase iron-sulfur subunit SdhB"/>
    <property type="match status" value="1"/>
</dbReference>
<evidence type="ECO:0000256" key="5">
    <source>
        <dbReference type="ARBA" id="ARBA00022131"/>
    </source>
</evidence>
<evidence type="ECO:0000256" key="6">
    <source>
        <dbReference type="ARBA" id="ARBA00022448"/>
    </source>
</evidence>
<dbReference type="EMBL" id="JAIMBW010000001">
    <property type="protein sequence ID" value="MBY4894871.1"/>
    <property type="molecule type" value="Genomic_DNA"/>
</dbReference>
<dbReference type="InterPro" id="IPR017896">
    <property type="entry name" value="4Fe4S_Fe-S-bd"/>
</dbReference>
<dbReference type="Gene3D" id="3.10.20.30">
    <property type="match status" value="1"/>
</dbReference>
<keyword evidence="15 17" id="KW-0003">3Fe-4S</keyword>
<dbReference type="Pfam" id="PF13534">
    <property type="entry name" value="Fer4_17"/>
    <property type="match status" value="1"/>
</dbReference>
<dbReference type="GO" id="GO:0008177">
    <property type="term" value="F:succinate dehydrogenase (quinone) activity"/>
    <property type="evidence" value="ECO:0007669"/>
    <property type="project" value="UniProtKB-EC"/>
</dbReference>
<dbReference type="GO" id="GO:0046872">
    <property type="term" value="F:metal ion binding"/>
    <property type="evidence" value="ECO:0007669"/>
    <property type="project" value="UniProtKB-KW"/>
</dbReference>
<dbReference type="InterPro" id="IPR050573">
    <property type="entry name" value="SDH/FRD_Iron-Sulfur"/>
</dbReference>
<evidence type="ECO:0000256" key="12">
    <source>
        <dbReference type="ARBA" id="ARBA00023002"/>
    </source>
</evidence>
<dbReference type="PROSITE" id="PS51379">
    <property type="entry name" value="4FE4S_FER_2"/>
    <property type="match status" value="1"/>
</dbReference>
<dbReference type="Pfam" id="PF13085">
    <property type="entry name" value="Fer2_3"/>
    <property type="match status" value="1"/>
</dbReference>
<keyword evidence="13 17" id="KW-0408">Iron</keyword>
<dbReference type="NCBIfam" id="TIGR00384">
    <property type="entry name" value="dhsB"/>
    <property type="match status" value="1"/>
</dbReference>
<dbReference type="InterPro" id="IPR012675">
    <property type="entry name" value="Beta-grasp_dom_sf"/>
</dbReference>
<dbReference type="EMBL" id="CP078073">
    <property type="protein sequence ID" value="QXL87493.1"/>
    <property type="molecule type" value="Genomic_DNA"/>
</dbReference>
<evidence type="ECO:0000256" key="3">
    <source>
        <dbReference type="ARBA" id="ARBA00011294"/>
    </source>
</evidence>
<keyword evidence="6" id="KW-0813">Transport</keyword>
<evidence type="ECO:0000256" key="13">
    <source>
        <dbReference type="ARBA" id="ARBA00023004"/>
    </source>
</evidence>
<keyword evidence="22" id="KW-1185">Reference proteome</keyword>
<dbReference type="InterPro" id="IPR009051">
    <property type="entry name" value="Helical_ferredxn"/>
</dbReference>
<keyword evidence="7 17" id="KW-0004">4Fe-4S</keyword>
<evidence type="ECO:0000256" key="11">
    <source>
        <dbReference type="ARBA" id="ARBA00022982"/>
    </source>
</evidence>
<keyword evidence="9 17" id="KW-0001">2Fe-2S</keyword>
<dbReference type="InterPro" id="IPR017900">
    <property type="entry name" value="4Fe4S_Fe_S_CS"/>
</dbReference>
<dbReference type="GO" id="GO:0009055">
    <property type="term" value="F:electron transfer activity"/>
    <property type="evidence" value="ECO:0007669"/>
    <property type="project" value="InterPro"/>
</dbReference>
<dbReference type="InterPro" id="IPR001041">
    <property type="entry name" value="2Fe-2S_ferredoxin-type"/>
</dbReference>
<evidence type="ECO:0000259" key="19">
    <source>
        <dbReference type="PROSITE" id="PS51085"/>
    </source>
</evidence>
<dbReference type="PANTHER" id="PTHR11921">
    <property type="entry name" value="SUCCINATE DEHYDROGENASE IRON-SULFUR PROTEIN"/>
    <property type="match status" value="1"/>
</dbReference>
<evidence type="ECO:0000256" key="9">
    <source>
        <dbReference type="ARBA" id="ARBA00022714"/>
    </source>
</evidence>
<accession>A0A975TUA4</accession>
<evidence type="ECO:0000256" key="7">
    <source>
        <dbReference type="ARBA" id="ARBA00022485"/>
    </source>
</evidence>
<comment type="pathway">
    <text evidence="1">Carbohydrate metabolism; tricarboxylic acid cycle; fumarate from succinate (bacterial route): step 1/1.</text>
</comment>
<dbReference type="PROSITE" id="PS00198">
    <property type="entry name" value="4FE4S_FER_1"/>
    <property type="match status" value="1"/>
</dbReference>
<organism evidence="21">
    <name type="scientific">Gymnodinialimonas phycosphaerae</name>
    <dbReference type="NCBI Taxonomy" id="2841589"/>
    <lineage>
        <taxon>Bacteria</taxon>
        <taxon>Pseudomonadati</taxon>
        <taxon>Pseudomonadota</taxon>
        <taxon>Alphaproteobacteria</taxon>
        <taxon>Rhodobacterales</taxon>
        <taxon>Paracoccaceae</taxon>
        <taxon>Gymnodinialimonas</taxon>
    </lineage>
</organism>
<comment type="cofactor">
    <cofactor evidence="17">
        <name>[4Fe-4S] cluster</name>
        <dbReference type="ChEBI" id="CHEBI:49883"/>
    </cofactor>
    <text evidence="17">Binds 1 [4Fe-4S] cluster.</text>
</comment>
<feature type="region of interest" description="Disordered" evidence="18">
    <location>
        <begin position="1"/>
        <end position="20"/>
    </location>
</feature>
<dbReference type="AlphaFoldDB" id="A0A975TUA4"/>
<evidence type="ECO:0000256" key="2">
    <source>
        <dbReference type="ARBA" id="ARBA00009433"/>
    </source>
</evidence>
<comment type="similarity">
    <text evidence="2 17">Belongs to the succinate dehydrogenase/fumarate reductase iron-sulfur protein family.</text>
</comment>
<comment type="cofactor">
    <cofactor evidence="17">
        <name>[2Fe-2S] cluster</name>
        <dbReference type="ChEBI" id="CHEBI:190135"/>
    </cofactor>
    <text evidence="17">Binds 1 [2Fe-2S] cluster.</text>
</comment>
<keyword evidence="12" id="KW-0560">Oxidoreductase</keyword>
<evidence type="ECO:0000256" key="1">
    <source>
        <dbReference type="ARBA" id="ARBA00004894"/>
    </source>
</evidence>
<keyword evidence="14 17" id="KW-0411">Iron-sulfur</keyword>
<sequence>MVELALPKNSRITHGKTWPKPEGATNLRKFQIYRWNPDDGKNPSIDTYWVDMDTCGPMVLDALIKIKNEIDPTLTFRRSCREGICGSCAMNIGGVKSKGTNTLACIYGMDEVDGDIAIYPLPHMPVVKDLIPDLTHFYAQHASIMPWLETKTSRPEKEWRQSIDDREKLDGLYECVMCACCSTSCPSYWWNGDRYLGPAALLHAYRWIIDSRDEATGERLDELEDPFKLYRCHTIMNCTKTCPKGLNPAKAIASIKKMMVERTH</sequence>
<dbReference type="PROSITE" id="PS00197">
    <property type="entry name" value="2FE2S_FER_1"/>
    <property type="match status" value="1"/>
</dbReference>
<dbReference type="GO" id="GO:0051537">
    <property type="term" value="F:2 iron, 2 sulfur cluster binding"/>
    <property type="evidence" value="ECO:0007669"/>
    <property type="project" value="UniProtKB-KW"/>
</dbReference>
<reference evidence="21 22" key="1">
    <citation type="submission" date="2021-07" db="EMBL/GenBank/DDBJ databases">
        <title>Karlodiniumbacter phycospheric gen. nov., sp. nov., a phycosphere bacterium isolated from karlodinium veneficum.</title>
        <authorList>
            <person name="Peng Y."/>
            <person name="Jiang L."/>
            <person name="Lee J."/>
        </authorList>
    </citation>
    <scope>NUCLEOTIDE SEQUENCE</scope>
    <source>
        <strain evidence="21 22">N5</strain>
    </source>
</reference>
<dbReference type="SUPFAM" id="SSF54292">
    <property type="entry name" value="2Fe-2S ferredoxin-like"/>
    <property type="match status" value="1"/>
</dbReference>
<dbReference type="Proteomes" id="UP000693972">
    <property type="component" value="Unassembled WGS sequence"/>
</dbReference>
<evidence type="ECO:0000256" key="16">
    <source>
        <dbReference type="ARBA" id="ARBA00049220"/>
    </source>
</evidence>